<name>A0A5S4UZL3_9MICO</name>
<evidence type="ECO:0000259" key="1">
    <source>
        <dbReference type="Pfam" id="PF00656"/>
    </source>
</evidence>
<dbReference type="RefSeq" id="WP_148735254.1">
    <property type="nucleotide sequence ID" value="NZ_VSSB01000002.1"/>
</dbReference>
<dbReference type="SUPFAM" id="SSF52129">
    <property type="entry name" value="Caspase-like"/>
    <property type="match status" value="1"/>
</dbReference>
<gene>
    <name evidence="3" type="ORF">FYC51_18760</name>
</gene>
<dbReference type="InterPro" id="IPR029030">
    <property type="entry name" value="Caspase-like_dom_sf"/>
</dbReference>
<accession>A0A5S4UZL3</accession>
<feature type="domain" description="vWA-MoxR associated protein C-terminal" evidence="2">
    <location>
        <begin position="495"/>
        <end position="708"/>
    </location>
</feature>
<dbReference type="AlphaFoldDB" id="A0A5S4UZL3"/>
<reference evidence="3 4" key="1">
    <citation type="submission" date="2019-08" db="EMBL/GenBank/DDBJ databases">
        <authorList>
            <person name="Hu J."/>
        </authorList>
    </citation>
    <scope>NUCLEOTIDE SEQUENCE [LARGE SCALE GENOMIC DNA]</scope>
    <source>
        <strain evidence="3 4">NEAU-184</strain>
    </source>
</reference>
<sequence>MATIDVRKVLVLAIGLEEYAYGKKYSLPGVASDAVRFAQWAVDCRVPPEQVWLARSWSGAETPPPENVLTFDGAQHDIEDLFIKASKVRGDLLVVYWSGHGVLNRSGQRVLYAADAYAEAPRVFVVDQVLRYLTSDAFPGFDNQVVFIDACANFSAEMKIPDDLSSGPLNPNGRTFRRVSQSTLFAASQGEYATHDRLKREAAFSNSLLEWLKENVCLPIDFPTVVQHIDDSFKVLNAKGVTRQHPVTRIFETGGGQRDTQEFGGGIPVSGQTQQVLSSAGMSPRQLDRVERELRSGAALTEAELRQELIAALDGQIDATGQETVDLVALVVTSYDNRHRLIEGLQARAATSAERNFDLEIFLERQRAVSSFVEAFGTVNLQQMNEAIRLVVPELDSMPADLEQALEIAAGFGYESLIKFAVAVECLTGDQLPDAVFAPYITGPALGLLRAGAAAAPPEGVARLVIEIPCVDGPDARFAWPTEFVAHVKDPRNGWQPKTVVPCDRTPDGFRDAAVPVIAKMAGGYGSFTVGFLLPRAAFVALPETWPFAASHLELTRPLGESWPTALHVAERRAYEPVFRQWDEAVKRIAHSLLFNSPTLEWIPGASSVTAIQDSIAGSKAHLQGLEFAIGTVPDDLRRDPLIASIVAGAPYIVWATDPPSDWTKTKEMLRKFLKEGDFKTIPERLRALRRDDPEGVVSTLRLVWDDPDALPDRRSELPAMA</sequence>
<dbReference type="Proteomes" id="UP000325243">
    <property type="component" value="Unassembled WGS sequence"/>
</dbReference>
<evidence type="ECO:0000313" key="4">
    <source>
        <dbReference type="Proteomes" id="UP000325243"/>
    </source>
</evidence>
<dbReference type="Gene3D" id="3.40.50.1460">
    <property type="match status" value="1"/>
</dbReference>
<organism evidence="3 4">
    <name type="scientific">Agromyces mariniharenae</name>
    <dbReference type="NCBI Taxonomy" id="2604423"/>
    <lineage>
        <taxon>Bacteria</taxon>
        <taxon>Bacillati</taxon>
        <taxon>Actinomycetota</taxon>
        <taxon>Actinomycetes</taxon>
        <taxon>Micrococcales</taxon>
        <taxon>Microbacteriaceae</taxon>
        <taxon>Agromyces</taxon>
    </lineage>
</organism>
<feature type="domain" description="Peptidase C14 caspase" evidence="1">
    <location>
        <begin position="10"/>
        <end position="246"/>
    </location>
</feature>
<dbReference type="Pfam" id="PF20028">
    <property type="entry name" value="VMAP-C"/>
    <property type="match status" value="1"/>
</dbReference>
<keyword evidence="4" id="KW-1185">Reference proteome</keyword>
<comment type="caution">
    <text evidence="3">The sequence shown here is derived from an EMBL/GenBank/DDBJ whole genome shotgun (WGS) entry which is preliminary data.</text>
</comment>
<proteinExistence type="predicted"/>
<dbReference type="InterPro" id="IPR045450">
    <property type="entry name" value="VMAP_C"/>
</dbReference>
<evidence type="ECO:0000313" key="3">
    <source>
        <dbReference type="EMBL" id="TYL51159.1"/>
    </source>
</evidence>
<dbReference type="Pfam" id="PF00656">
    <property type="entry name" value="Peptidase_C14"/>
    <property type="match status" value="1"/>
</dbReference>
<evidence type="ECO:0000259" key="2">
    <source>
        <dbReference type="Pfam" id="PF20028"/>
    </source>
</evidence>
<dbReference type="EMBL" id="VSSB01000002">
    <property type="protein sequence ID" value="TYL51159.1"/>
    <property type="molecule type" value="Genomic_DNA"/>
</dbReference>
<protein>
    <submittedName>
        <fullName evidence="3">Caspase family protein</fullName>
    </submittedName>
</protein>
<dbReference type="InterPro" id="IPR011600">
    <property type="entry name" value="Pept_C14_caspase"/>
</dbReference>
<dbReference type="GO" id="GO:0004197">
    <property type="term" value="F:cysteine-type endopeptidase activity"/>
    <property type="evidence" value="ECO:0007669"/>
    <property type="project" value="InterPro"/>
</dbReference>
<dbReference type="GO" id="GO:0006508">
    <property type="term" value="P:proteolysis"/>
    <property type="evidence" value="ECO:0007669"/>
    <property type="project" value="InterPro"/>
</dbReference>